<evidence type="ECO:0000256" key="1">
    <source>
        <dbReference type="ARBA" id="ARBA00004141"/>
    </source>
</evidence>
<feature type="compositionally biased region" description="Pro residues" evidence="15">
    <location>
        <begin position="1477"/>
        <end position="1494"/>
    </location>
</feature>
<dbReference type="GO" id="GO:0005886">
    <property type="term" value="C:plasma membrane"/>
    <property type="evidence" value="ECO:0007669"/>
    <property type="project" value="TreeGrafter"/>
</dbReference>
<feature type="domain" description="Cation-transporting P-type ATPase C-terminal" evidence="18">
    <location>
        <begin position="2194"/>
        <end position="2385"/>
    </location>
</feature>
<feature type="transmembrane region" description="Helical" evidence="16">
    <location>
        <begin position="2163"/>
        <end position="2191"/>
    </location>
</feature>
<evidence type="ECO:0000259" key="17">
    <source>
        <dbReference type="Pfam" id="PF00122"/>
    </source>
</evidence>
<protein>
    <recommendedName>
        <fullName evidence="14">P-type sodium-transporting ATPase4</fullName>
        <ecNumber evidence="12">7.2.2.3</ecNumber>
    </recommendedName>
</protein>
<dbReference type="InterPro" id="IPR059000">
    <property type="entry name" value="ATPase_P-type_domA"/>
</dbReference>
<dbReference type="GO" id="GO:0005524">
    <property type="term" value="F:ATP binding"/>
    <property type="evidence" value="ECO:0007669"/>
    <property type="project" value="UniProtKB-KW"/>
</dbReference>
<keyword evidence="3" id="KW-0479">Metal-binding</keyword>
<dbReference type="PANTHER" id="PTHR24093">
    <property type="entry name" value="CATION TRANSPORTING ATPASE"/>
    <property type="match status" value="1"/>
</dbReference>
<keyword evidence="11" id="KW-0813">Transport</keyword>
<dbReference type="GO" id="GO:0046872">
    <property type="term" value="F:metal ion binding"/>
    <property type="evidence" value="ECO:0007669"/>
    <property type="project" value="UniProtKB-KW"/>
</dbReference>
<evidence type="ECO:0000313" key="19">
    <source>
        <dbReference type="EMBL" id="OLP86454.1"/>
    </source>
</evidence>
<dbReference type="InterPro" id="IPR023214">
    <property type="entry name" value="HAD_sf"/>
</dbReference>
<evidence type="ECO:0000256" key="16">
    <source>
        <dbReference type="SAM" id="Phobius"/>
    </source>
</evidence>
<dbReference type="Proteomes" id="UP000186817">
    <property type="component" value="Unassembled WGS sequence"/>
</dbReference>
<dbReference type="InterPro" id="IPR023299">
    <property type="entry name" value="ATPase_P-typ_cyto_dom_N"/>
</dbReference>
<proteinExistence type="predicted"/>
<feature type="transmembrane region" description="Helical" evidence="16">
    <location>
        <begin position="2360"/>
        <end position="2385"/>
    </location>
</feature>
<evidence type="ECO:0000256" key="13">
    <source>
        <dbReference type="ARBA" id="ARBA00049499"/>
    </source>
</evidence>
<dbReference type="SUPFAM" id="SSF81660">
    <property type="entry name" value="Metal cation-transporting ATPase, ATP-binding domain N"/>
    <property type="match status" value="1"/>
</dbReference>
<dbReference type="Gene3D" id="3.40.50.1000">
    <property type="entry name" value="HAD superfamily/HAD-like"/>
    <property type="match status" value="1"/>
</dbReference>
<dbReference type="GO" id="GO:0016887">
    <property type="term" value="F:ATP hydrolysis activity"/>
    <property type="evidence" value="ECO:0007669"/>
    <property type="project" value="InterPro"/>
</dbReference>
<name>A0A1Q9CU40_SYMMI</name>
<dbReference type="InterPro" id="IPR008250">
    <property type="entry name" value="ATPase_P-typ_transduc_dom_A_sf"/>
</dbReference>
<keyword evidence="11" id="KW-0406">Ion transport</keyword>
<evidence type="ECO:0000256" key="11">
    <source>
        <dbReference type="ARBA" id="ARBA00023201"/>
    </source>
</evidence>
<gene>
    <name evidence="19" type="ORF">AK812_SmicGene32430</name>
</gene>
<evidence type="ECO:0000256" key="4">
    <source>
        <dbReference type="ARBA" id="ARBA00022741"/>
    </source>
</evidence>
<comment type="catalytic activity">
    <reaction evidence="13">
        <text>Na(+)(in) + ATP + H2O = Na(+)(out) + ADP + phosphate + H(+)</text>
        <dbReference type="Rhea" id="RHEA:14633"/>
        <dbReference type="ChEBI" id="CHEBI:15377"/>
        <dbReference type="ChEBI" id="CHEBI:15378"/>
        <dbReference type="ChEBI" id="CHEBI:29101"/>
        <dbReference type="ChEBI" id="CHEBI:30616"/>
        <dbReference type="ChEBI" id="CHEBI:43474"/>
        <dbReference type="ChEBI" id="CHEBI:456216"/>
        <dbReference type="EC" id="7.2.2.3"/>
    </reaction>
    <physiologicalReaction direction="left-to-right" evidence="13">
        <dbReference type="Rhea" id="RHEA:14634"/>
    </physiologicalReaction>
</comment>
<feature type="domain" description="P-type ATPase A" evidence="17">
    <location>
        <begin position="1549"/>
        <end position="1624"/>
    </location>
</feature>
<reference evidence="19 20" key="1">
    <citation type="submission" date="2016-02" db="EMBL/GenBank/DDBJ databases">
        <title>Genome analysis of coral dinoflagellate symbionts highlights evolutionary adaptations to a symbiotic lifestyle.</title>
        <authorList>
            <person name="Aranda M."/>
            <person name="Li Y."/>
            <person name="Liew Y.J."/>
            <person name="Baumgarten S."/>
            <person name="Simakov O."/>
            <person name="Wilson M."/>
            <person name="Piel J."/>
            <person name="Ashoor H."/>
            <person name="Bougouffa S."/>
            <person name="Bajic V.B."/>
            <person name="Ryu T."/>
            <person name="Ravasi T."/>
            <person name="Bayer T."/>
            <person name="Micklem G."/>
            <person name="Kim H."/>
            <person name="Bhak J."/>
            <person name="Lajeunesse T.C."/>
            <person name="Voolstra C.R."/>
        </authorList>
    </citation>
    <scope>NUCLEOTIDE SEQUENCE [LARGE SCALE GENOMIC DNA]</scope>
    <source>
        <strain evidence="19 20">CCMP2467</strain>
    </source>
</reference>
<keyword evidence="6" id="KW-0460">Magnesium</keyword>
<evidence type="ECO:0000256" key="12">
    <source>
        <dbReference type="ARBA" id="ARBA00035029"/>
    </source>
</evidence>
<evidence type="ECO:0000256" key="6">
    <source>
        <dbReference type="ARBA" id="ARBA00022842"/>
    </source>
</evidence>
<feature type="transmembrane region" description="Helical" evidence="16">
    <location>
        <begin position="1385"/>
        <end position="1403"/>
    </location>
</feature>
<dbReference type="Pfam" id="PF13246">
    <property type="entry name" value="Cation_ATPase"/>
    <property type="match status" value="1"/>
</dbReference>
<evidence type="ECO:0000256" key="7">
    <source>
        <dbReference type="ARBA" id="ARBA00022967"/>
    </source>
</evidence>
<feature type="transmembrane region" description="Helical" evidence="16">
    <location>
        <begin position="1657"/>
        <end position="1680"/>
    </location>
</feature>
<dbReference type="SFLD" id="SFLDF00027">
    <property type="entry name" value="p-type_atpase"/>
    <property type="match status" value="1"/>
</dbReference>
<dbReference type="InterPro" id="IPR018303">
    <property type="entry name" value="ATPase_P-typ_P_site"/>
</dbReference>
<feature type="region of interest" description="Disordered" evidence="15">
    <location>
        <begin position="1559"/>
        <end position="1586"/>
    </location>
</feature>
<dbReference type="PROSITE" id="PS00154">
    <property type="entry name" value="ATPASE_E1_E2"/>
    <property type="match status" value="1"/>
</dbReference>
<comment type="caution">
    <text evidence="19">The sequence shown here is derived from an EMBL/GenBank/DDBJ whole genome shotgun (WGS) entry which is preliminary data.</text>
</comment>
<evidence type="ECO:0000256" key="5">
    <source>
        <dbReference type="ARBA" id="ARBA00022840"/>
    </source>
</evidence>
<keyword evidence="11" id="KW-0739">Sodium transport</keyword>
<dbReference type="OrthoDB" id="439387at2759"/>
<keyword evidence="4" id="KW-0547">Nucleotide-binding</keyword>
<keyword evidence="5" id="KW-0067">ATP-binding</keyword>
<evidence type="ECO:0000256" key="14">
    <source>
        <dbReference type="ARBA" id="ARBA00067200"/>
    </source>
</evidence>
<dbReference type="GO" id="GO:0008554">
    <property type="term" value="F:P-type sodium transporter activity"/>
    <property type="evidence" value="ECO:0007669"/>
    <property type="project" value="UniProtKB-EC"/>
</dbReference>
<dbReference type="InterPro" id="IPR011010">
    <property type="entry name" value="DNA_brk_join_enz"/>
</dbReference>
<dbReference type="SUPFAM" id="SSF81653">
    <property type="entry name" value="Calcium ATPase, transduction domain A"/>
    <property type="match status" value="1"/>
</dbReference>
<keyword evidence="20" id="KW-1185">Reference proteome</keyword>
<evidence type="ECO:0000259" key="18">
    <source>
        <dbReference type="Pfam" id="PF00689"/>
    </source>
</evidence>
<comment type="subcellular location">
    <subcellularLocation>
        <location evidence="1">Membrane</location>
        <topology evidence="1">Multi-pass membrane protein</topology>
    </subcellularLocation>
</comment>
<keyword evidence="7" id="KW-1278">Translocase</keyword>
<evidence type="ECO:0000256" key="9">
    <source>
        <dbReference type="ARBA" id="ARBA00023053"/>
    </source>
</evidence>
<dbReference type="Gene3D" id="2.70.150.10">
    <property type="entry name" value="Calcium-transporting ATPase, cytoplasmic transduction domain A"/>
    <property type="match status" value="1"/>
</dbReference>
<dbReference type="Pfam" id="PF00122">
    <property type="entry name" value="E1-E2_ATPase"/>
    <property type="match status" value="1"/>
</dbReference>
<dbReference type="SUPFAM" id="SSF56784">
    <property type="entry name" value="HAD-like"/>
    <property type="match status" value="1"/>
</dbReference>
<keyword evidence="10 16" id="KW-0472">Membrane</keyword>
<dbReference type="SUPFAM" id="SSF81665">
    <property type="entry name" value="Calcium ATPase, transmembrane domain M"/>
    <property type="match status" value="1"/>
</dbReference>
<dbReference type="SFLD" id="SFLDS00003">
    <property type="entry name" value="Haloacid_Dehalogenase"/>
    <property type="match status" value="1"/>
</dbReference>
<keyword evidence="8 16" id="KW-1133">Transmembrane helix</keyword>
<dbReference type="InterPro" id="IPR044492">
    <property type="entry name" value="P_typ_ATPase_HD_dom"/>
</dbReference>
<dbReference type="EMBL" id="LSRX01000914">
    <property type="protein sequence ID" value="OLP86454.1"/>
    <property type="molecule type" value="Genomic_DNA"/>
</dbReference>
<evidence type="ECO:0000256" key="3">
    <source>
        <dbReference type="ARBA" id="ARBA00022723"/>
    </source>
</evidence>
<dbReference type="NCBIfam" id="TIGR01494">
    <property type="entry name" value="ATPase_P-type"/>
    <property type="match status" value="2"/>
</dbReference>
<keyword evidence="9" id="KW-0915">Sodium</keyword>
<feature type="transmembrane region" description="Helical" evidence="16">
    <location>
        <begin position="1692"/>
        <end position="1721"/>
    </location>
</feature>
<organism evidence="19 20">
    <name type="scientific">Symbiodinium microadriaticum</name>
    <name type="common">Dinoflagellate</name>
    <name type="synonym">Zooxanthella microadriatica</name>
    <dbReference type="NCBI Taxonomy" id="2951"/>
    <lineage>
        <taxon>Eukaryota</taxon>
        <taxon>Sar</taxon>
        <taxon>Alveolata</taxon>
        <taxon>Dinophyceae</taxon>
        <taxon>Suessiales</taxon>
        <taxon>Symbiodiniaceae</taxon>
        <taxon>Symbiodinium</taxon>
    </lineage>
</organism>
<feature type="compositionally biased region" description="Acidic residues" evidence="15">
    <location>
        <begin position="2404"/>
        <end position="2418"/>
    </location>
</feature>
<feature type="transmembrane region" description="Helical" evidence="16">
    <location>
        <begin position="2331"/>
        <end position="2348"/>
    </location>
</feature>
<dbReference type="SFLD" id="SFLDG00002">
    <property type="entry name" value="C1.7:_P-type_atpase_like"/>
    <property type="match status" value="1"/>
</dbReference>
<evidence type="ECO:0000256" key="10">
    <source>
        <dbReference type="ARBA" id="ARBA00023136"/>
    </source>
</evidence>
<dbReference type="SUPFAM" id="SSF56349">
    <property type="entry name" value="DNA breaking-rejoining enzymes"/>
    <property type="match status" value="1"/>
</dbReference>
<dbReference type="PANTHER" id="PTHR24093:SF506">
    <property type="entry name" value="CATION-TRANSPORTING ATPASE PMA1"/>
    <property type="match status" value="1"/>
</dbReference>
<dbReference type="InterPro" id="IPR036412">
    <property type="entry name" value="HAD-like_sf"/>
</dbReference>
<dbReference type="EC" id="7.2.2.3" evidence="12"/>
<feature type="transmembrane region" description="Helical" evidence="16">
    <location>
        <begin position="2247"/>
        <end position="2269"/>
    </location>
</feature>
<dbReference type="GO" id="GO:0005388">
    <property type="term" value="F:P-type calcium transporter activity"/>
    <property type="evidence" value="ECO:0007669"/>
    <property type="project" value="TreeGrafter"/>
</dbReference>
<keyword evidence="2 16" id="KW-0812">Transmembrane</keyword>
<sequence length="2418" mass="266677">MAVSGFKHPLLCGPNSAFYDYATWFERVQGALLVRAGNEVPLFPCVLPFPEVTNITWVEGPEQAEDWWAKTFVNTFVSWSNFLALGCPKKGSSSYEPRVLYRSDINEFAQRLLGEVAEFASFDLVAGLLECEGKRSLLEELLKQTRASYGVQVAAPSGALSVEADRVAIPTEAGAVDPLDWLPAEQALVVENLEEVRLPEHLWEDVVTACHRVPESQEAALATRLLSTRMAVLVEESELPRTSTGELLTGGLFCVGKNEAEDRLIYDRRPENSTMPRLGWERLPSGACYTRLLLEENQFLRGSGDDLRNFYYMLRLPPGWVRFNSVGRRVAPEVVRAFGGDPRRSYRLCFRVLGMGDRNGCSIAQATHEAILRAHGLLDPRKTLVYGEHVPDHDLWQGVYLDDLLVTLKITMPFPVPLDGSFIPPVAEADDEDMVVTAKAEMAYDKAGLQRALHKSFRAAVRFKAWGAEVDGIAGKVGAPLQTRRQVWSLLSQTVRAGRASKAMLQKLLGFAAHIFQYRREQFSVMHHLYVFVAGLPEEKVVTLPGYILDELRALALQMPFAFWCMRKRLFPSVLATDATPTSAGAVRALAPEPLLKELWRRSEIRGAPVRLDEHNIDFAGEAPLEVSHFAASVSLCLPWRVTASYSYRKTHHINLQEARALKKELIKLSSVFENGGSIQVCLNDSLVVVGAFTKGRSSSFKLNGIMRSLLPFLIAGNVAIAILWVETEANMGDHPSRFRPLPPARPPTRWMGRYGLKPPRCPVGLEVCAGAATVTRVYRGRGWPMLQPVNRIKDVLDSEIDRTIVAGEVDWMWLAPSCGASENLRRMWWGRVLHLAALMIQVGGFFVIVHPRESKAWSLRETELFLRHACVSRCQLELGISGGLHERIVHKQLTLLSNFPWLPQTVSEFASEWPSVFSAGDLNDVGCEKWGPIGEWLQHFARAHAKREGVAEWLVDVVVSLGGVLSPSMSPQSVDRWLEKAVGHAYEMGERRYWVVLGVLSLQRHLRIAGPLLRNTWTLLRGWRRLEPIRSRVPMAFHVLQALLLTALARGFHYHGVLRAEYWSVMLGAWLAFDALLRPGEVDVLTVGDLFFPEGAEFGQGVSLVVGIRSPKTRRVWQHQFAMATDSALILWLRWWCAQRNPKQRVLRIARRRWQVIFKSLLEELGLQACRFTLGSLRAGRLSRALRDLAAALDEVDAAAKVVAQKRGQREQLAVVLRSYVIVSNPKNPSFVGYYEGQGGPGLGRGSSERADAGSPDVSQTVSAADGLLTAVNEAAATLGDQPVVSGLTPAQVLADPSQREQAARWRAGDSVRRLTSVLARMVQSLQAYGGAREAPAQPPRQPVLVETRPLRPSRQGAALPSDVGAGSWIRGLGDALRLFRLRLTWRTILFAVMVLLFPRLVALTAAVALRLLVKAVVSLLVNVLREVCHQFLGMAHDFEDQIIEWLSFQMGVGPSGAVQAWWPQVQPSLLKAEAEPPPPPTPPSTPATPSPTRPVDVVTIVLLFLNLRRPWQGGVGNGLLQYACEKSRYSLDFFDFAYDPTVLPFVSMKVDEKALTGEPDDVLGSQRSKNTKIKEQPRPQTRTKLTPENMVFSGCPVANGKCKGIVVATGMNTRIGEIAKMMAKQDEEGGSSGWCDCLPTSAENKTPLQENVERLGARIGVLAIAVCVVVFIIGLLIGTKDPEFPESPSWVYMILIAVTLAVAAIPEGIPLCVTISLAIGCQEMVEKNVQVRKIAAVETLGSASVICSDKTGTLTEGKMTMTKMWSCGVEYNITGQGFDPTNGQVQRVGMLLPNGVNSNRDLGVRSTLLSAVLCSDTVLFLAEDEETGEATWQYRGNSSEAPIVVAARKIGLPEDVTKGYRRLVNIPFSSARKMMLTVSDVTGRTSLCDGGMPLPPGTTGFTVCKGAPNWVIQSCSSILREDGGVYALSEEEKARINAGVVDAYSDQALRVLAVAVGFRAEPTAQLENDDVPLDDKFNMLRSNLTLVGMVASLDPDREGVRESVLGAREAGIRVMITGDYLKTATAIARRVEILRPEDNVAEAAPEPKYFVLPMEAVDCNSLRPRDETYLPAEQMDDITSRVRVFARAKPADKLEIAPRRTGDGVNDAPALNEANIGVAMGIQGTEVAKGAAEMILTDDNFTSIVKAVEKGRSIYAGIQKLLWFVAFIMSVHIAEVIQIFFCVVVSMPLMRTPLQILFLILVTDLPPSIALGMEPGERNILQQPPRPKNEPIASWLQSSELVLGWMWVSILLNGFVLSAVIIGVYTVSLHHYLGVVFLDDILKAKEEEGESQNLVDDQLAKENVRAYICRSFSQPVWVDLCTNPVMQKAVLVAQVAMFCAVLIPFFSDQILGLDGLHIGTWGWLFSLSGPAATLVLCELSKLLTKWQMKKYQRQVKLQTDEGLSEEESSFSDSSSD</sequence>
<dbReference type="InterPro" id="IPR006068">
    <property type="entry name" value="ATPase_P-typ_cation-transptr_C"/>
</dbReference>
<dbReference type="GO" id="GO:0003677">
    <property type="term" value="F:DNA binding"/>
    <property type="evidence" value="ECO:0007669"/>
    <property type="project" value="InterPro"/>
</dbReference>
<evidence type="ECO:0000256" key="15">
    <source>
        <dbReference type="SAM" id="MobiDB-lite"/>
    </source>
</evidence>
<dbReference type="InterPro" id="IPR023298">
    <property type="entry name" value="ATPase_P-typ_TM_dom_sf"/>
</dbReference>
<dbReference type="FunFam" id="3.40.50.1000:FF:000001">
    <property type="entry name" value="Phospholipid-transporting ATPase IC"/>
    <property type="match status" value="1"/>
</dbReference>
<evidence type="ECO:0000313" key="20">
    <source>
        <dbReference type="Proteomes" id="UP000186817"/>
    </source>
</evidence>
<dbReference type="InterPro" id="IPR001757">
    <property type="entry name" value="P_typ_ATPase"/>
</dbReference>
<accession>A0A1Q9CU40</accession>
<dbReference type="PRINTS" id="PR00119">
    <property type="entry name" value="CATATPASE"/>
</dbReference>
<feature type="region of interest" description="Disordered" evidence="15">
    <location>
        <begin position="2399"/>
        <end position="2418"/>
    </location>
</feature>
<feature type="region of interest" description="Disordered" evidence="15">
    <location>
        <begin position="1473"/>
        <end position="1494"/>
    </location>
</feature>
<evidence type="ECO:0000256" key="2">
    <source>
        <dbReference type="ARBA" id="ARBA00022692"/>
    </source>
</evidence>
<dbReference type="Pfam" id="PF00689">
    <property type="entry name" value="Cation_ATPase_C"/>
    <property type="match status" value="1"/>
</dbReference>
<evidence type="ECO:0000256" key="8">
    <source>
        <dbReference type="ARBA" id="ARBA00022989"/>
    </source>
</evidence>
<dbReference type="Gene3D" id="1.20.1110.10">
    <property type="entry name" value="Calcium-transporting ATPase, transmembrane domain"/>
    <property type="match status" value="1"/>
</dbReference>
<dbReference type="Gene3D" id="3.40.1110.10">
    <property type="entry name" value="Calcium-transporting ATPase, cytoplasmic domain N"/>
    <property type="match status" value="1"/>
</dbReference>